<protein>
    <submittedName>
        <fullName evidence="1">Uncharacterized protein</fullName>
    </submittedName>
</protein>
<dbReference type="GO" id="GO:0003007">
    <property type="term" value="P:heart morphogenesis"/>
    <property type="evidence" value="ECO:0007669"/>
    <property type="project" value="TreeGrafter"/>
</dbReference>
<dbReference type="GeneTree" id="ENSGT00390000016168"/>
<evidence type="ECO:0000313" key="2">
    <source>
        <dbReference type="Proteomes" id="UP000694383"/>
    </source>
</evidence>
<dbReference type="PANTHER" id="PTHR21642">
    <property type="entry name" value="CEREBRAL CAVERNOUS MALFORMATIONS PROTEIN 2 HOMOLOG"/>
    <property type="match status" value="1"/>
</dbReference>
<dbReference type="PANTHER" id="PTHR21642:SF2">
    <property type="entry name" value="CEREBRAL CAVERNOUS MALFORMATIONS 2 PROTEIN-LIKE"/>
    <property type="match status" value="1"/>
</dbReference>
<reference evidence="1" key="1">
    <citation type="submission" date="2025-08" db="UniProtKB">
        <authorList>
            <consortium name="Ensembl"/>
        </authorList>
    </citation>
    <scope>IDENTIFICATION</scope>
</reference>
<accession>A0A8C7Y018</accession>
<organism evidence="1 2">
    <name type="scientific">Oryzias sinensis</name>
    <name type="common">Chinese medaka</name>
    <dbReference type="NCBI Taxonomy" id="183150"/>
    <lineage>
        <taxon>Eukaryota</taxon>
        <taxon>Metazoa</taxon>
        <taxon>Chordata</taxon>
        <taxon>Craniata</taxon>
        <taxon>Vertebrata</taxon>
        <taxon>Euteleostomi</taxon>
        <taxon>Actinopterygii</taxon>
        <taxon>Neopterygii</taxon>
        <taxon>Teleostei</taxon>
        <taxon>Neoteleostei</taxon>
        <taxon>Acanthomorphata</taxon>
        <taxon>Ovalentaria</taxon>
        <taxon>Atherinomorphae</taxon>
        <taxon>Beloniformes</taxon>
        <taxon>Adrianichthyidae</taxon>
        <taxon>Oryziinae</taxon>
        <taxon>Oryzias</taxon>
    </lineage>
</organism>
<keyword evidence="2" id="KW-1185">Reference proteome</keyword>
<dbReference type="InterPro" id="IPR026159">
    <property type="entry name" value="Malcavernin"/>
</dbReference>
<reference evidence="1" key="2">
    <citation type="submission" date="2025-09" db="UniProtKB">
        <authorList>
            <consortium name="Ensembl"/>
        </authorList>
    </citation>
    <scope>IDENTIFICATION</scope>
</reference>
<proteinExistence type="predicted"/>
<name>A0A8C7Y018_9TELE</name>
<dbReference type="AlphaFoldDB" id="A0A8C7Y018"/>
<dbReference type="Ensembl" id="ENSOSIT00000021037.1">
    <property type="protein sequence ID" value="ENSOSIP00000019918.1"/>
    <property type="gene ID" value="ENSOSIG00000010684.1"/>
</dbReference>
<dbReference type="Proteomes" id="UP000694383">
    <property type="component" value="Unplaced"/>
</dbReference>
<evidence type="ECO:0000313" key="1">
    <source>
        <dbReference type="Ensembl" id="ENSOSIP00000019918.1"/>
    </source>
</evidence>
<sequence length="110" mass="12950">VLWVLKQGRKAFVSPIKRLVWSKSAHRPTDRGSGYRRPLHTVPLYPPDFLIHPERLIFDYVEKEVKVGRFPEQKKRIRCCISTNCFTSRLLSVPWSADLGFRFIKSLQPR</sequence>